<dbReference type="Gene3D" id="2.40.160.40">
    <property type="entry name" value="monomeric porin ompg"/>
    <property type="match status" value="1"/>
</dbReference>
<accession>A0AB36FNV2</accession>
<dbReference type="AlphaFoldDB" id="A0AB36FNV2"/>
<dbReference type="InterPro" id="IPR053713">
    <property type="entry name" value="Bact_OM_Channel_sf"/>
</dbReference>
<feature type="chain" id="PRO_5044346964" evidence="2">
    <location>
        <begin position="44"/>
        <end position="313"/>
    </location>
</feature>
<evidence type="ECO:0000256" key="1">
    <source>
        <dbReference type="ARBA" id="ARBA00022729"/>
    </source>
</evidence>
<protein>
    <submittedName>
        <fullName evidence="3">MetA-pathway of phenol degradation family protein</fullName>
    </submittedName>
</protein>
<evidence type="ECO:0000313" key="3">
    <source>
        <dbReference type="EMBL" id="OES24645.1"/>
    </source>
</evidence>
<sequence>MLFTHSHSTFTFTMGNLMTKQLLKPTLLAMGLSGAAMCFSAHAAQVATDPGDYSPLPAGIDLGILYLQSFDNDEYYVNGQRIENGPTLSADIGLLRWVHYMEIGGFIVDPQIILPFGQLKLNAGGAETKASGIGDPIVGATIWLYNNTDTKRAFGVTGLVSLPLGSYDEEKGPVNLGENRTKFITQAAYVTPISEQFSLHLIGEYTFFGDNDDFGASDISREQDDQYGYQVHLNYHISDTTTASLNYYHDFGGETEVAGVKQQDELNSNRWQFTVQHFVQPDLQVQLQYGRSISVENGFFENDRINLRFVKVF</sequence>
<organism evidence="3 4">
    <name type="scientific">Alteromonas macleodii</name>
    <name type="common">Pseudoalteromonas macleodii</name>
    <dbReference type="NCBI Taxonomy" id="28108"/>
    <lineage>
        <taxon>Bacteria</taxon>
        <taxon>Pseudomonadati</taxon>
        <taxon>Pseudomonadota</taxon>
        <taxon>Gammaproteobacteria</taxon>
        <taxon>Alteromonadales</taxon>
        <taxon>Alteromonadaceae</taxon>
        <taxon>Alteromonas/Salinimonas group</taxon>
        <taxon>Alteromonas</taxon>
    </lineage>
</organism>
<dbReference type="Pfam" id="PF13557">
    <property type="entry name" value="Phenol_MetA_deg"/>
    <property type="match status" value="1"/>
</dbReference>
<evidence type="ECO:0000313" key="4">
    <source>
        <dbReference type="Proteomes" id="UP000095392"/>
    </source>
</evidence>
<comment type="caution">
    <text evidence="3">The sequence shown here is derived from an EMBL/GenBank/DDBJ whole genome shotgun (WGS) entry which is preliminary data.</text>
</comment>
<reference evidence="3 4" key="1">
    <citation type="submission" date="2016-09" db="EMBL/GenBank/DDBJ databases">
        <title>Draft Genome Sequence of four Alteromonas macleodii strains isolated from copper coupons and grown long-term at elevated copper levels.</title>
        <authorList>
            <person name="Cusick K."/>
            <person name="Dale J."/>
            <person name="Little B."/>
            <person name="Biffinger J."/>
        </authorList>
    </citation>
    <scope>NUCLEOTIDE SEQUENCE [LARGE SCALE GENOMIC DNA]</scope>
    <source>
        <strain evidence="3 4">KCP01</strain>
    </source>
</reference>
<name>A0AB36FNV2_ALTMA</name>
<proteinExistence type="predicted"/>
<feature type="signal peptide" evidence="2">
    <location>
        <begin position="1"/>
        <end position="43"/>
    </location>
</feature>
<dbReference type="InterPro" id="IPR025737">
    <property type="entry name" value="FApF"/>
</dbReference>
<keyword evidence="1 2" id="KW-0732">Signal</keyword>
<gene>
    <name evidence="3" type="ORF">BFV95_4671</name>
</gene>
<dbReference type="EMBL" id="MIPY01000060">
    <property type="protein sequence ID" value="OES24645.1"/>
    <property type="molecule type" value="Genomic_DNA"/>
</dbReference>
<dbReference type="SUPFAM" id="SSF56935">
    <property type="entry name" value="Porins"/>
    <property type="match status" value="1"/>
</dbReference>
<keyword evidence="4" id="KW-1185">Reference proteome</keyword>
<dbReference type="Proteomes" id="UP000095392">
    <property type="component" value="Unassembled WGS sequence"/>
</dbReference>
<evidence type="ECO:0000256" key="2">
    <source>
        <dbReference type="SAM" id="SignalP"/>
    </source>
</evidence>